<comment type="caution">
    <text evidence="1">The sequence shown here is derived from an EMBL/GenBank/DDBJ whole genome shotgun (WGS) entry which is preliminary data.</text>
</comment>
<accession>A0AAV0AUZ7</accession>
<keyword evidence="2" id="KW-1185">Reference proteome</keyword>
<dbReference type="Proteomes" id="UP001153365">
    <property type="component" value="Unassembled WGS sequence"/>
</dbReference>
<name>A0AAV0AUZ7_PHAPC</name>
<evidence type="ECO:0000313" key="2">
    <source>
        <dbReference type="Proteomes" id="UP001153365"/>
    </source>
</evidence>
<gene>
    <name evidence="1" type="ORF">PPACK8108_LOCUS6686</name>
</gene>
<proteinExistence type="predicted"/>
<dbReference type="AlphaFoldDB" id="A0AAV0AUZ7"/>
<protein>
    <submittedName>
        <fullName evidence="1">Uncharacterized protein</fullName>
    </submittedName>
</protein>
<reference evidence="1" key="1">
    <citation type="submission" date="2022-06" db="EMBL/GenBank/DDBJ databases">
        <authorList>
            <consortium name="SYNGENTA / RWTH Aachen University"/>
        </authorList>
    </citation>
    <scope>NUCLEOTIDE SEQUENCE</scope>
</reference>
<sequence>MVTSNKTYKNPIKPDWRSVVEQAKDEQGLRERELTFRVENQEEVSQKVSVAILQWKQPRVTDQGSSLWLDIEPIPNLFRFQRTRRNSEQSYQGTSGNYKEACDCGGVHGRSRGTDWIDLVWDLEQALSNFDQSVELLIEAWKMRNGGPLINFISHKLLGFKDNLIANGLPDGAMIIEIVRDENNLENLTNIRVMGIAKRMGLIDQSSRCWWMGFGGDWSYQRLSTE</sequence>
<dbReference type="EMBL" id="CALTRL010001273">
    <property type="protein sequence ID" value="CAH7671852.1"/>
    <property type="molecule type" value="Genomic_DNA"/>
</dbReference>
<evidence type="ECO:0000313" key="1">
    <source>
        <dbReference type="EMBL" id="CAH7671852.1"/>
    </source>
</evidence>
<organism evidence="1 2">
    <name type="scientific">Phakopsora pachyrhizi</name>
    <name type="common">Asian soybean rust disease fungus</name>
    <dbReference type="NCBI Taxonomy" id="170000"/>
    <lineage>
        <taxon>Eukaryota</taxon>
        <taxon>Fungi</taxon>
        <taxon>Dikarya</taxon>
        <taxon>Basidiomycota</taxon>
        <taxon>Pucciniomycotina</taxon>
        <taxon>Pucciniomycetes</taxon>
        <taxon>Pucciniales</taxon>
        <taxon>Phakopsoraceae</taxon>
        <taxon>Phakopsora</taxon>
    </lineage>
</organism>